<keyword evidence="3" id="KW-1185">Reference proteome</keyword>
<keyword evidence="1" id="KW-1133">Transmembrane helix</keyword>
<accession>A0ABS2GU31</accession>
<keyword evidence="1" id="KW-0812">Transmembrane</keyword>
<protein>
    <submittedName>
        <fullName evidence="2">Sodium:glutamate symporter</fullName>
    </submittedName>
</protein>
<reference evidence="2 3" key="1">
    <citation type="journal article" date="2021" name="Sci. Rep.">
        <title>The distribution of antibiotic resistance genes in chicken gut microbiota commensals.</title>
        <authorList>
            <person name="Juricova H."/>
            <person name="Matiasovicova J."/>
            <person name="Kubasova T."/>
            <person name="Cejkova D."/>
            <person name="Rychlik I."/>
        </authorList>
    </citation>
    <scope>NUCLEOTIDE SEQUENCE [LARGE SCALE GENOMIC DNA]</scope>
    <source>
        <strain evidence="2 3">An562</strain>
    </source>
</reference>
<feature type="transmembrane region" description="Helical" evidence="1">
    <location>
        <begin position="103"/>
        <end position="123"/>
    </location>
</feature>
<dbReference type="PANTHER" id="PTHR36178">
    <property type="entry name" value="SLR0625 PROTEIN"/>
    <property type="match status" value="1"/>
</dbReference>
<name>A0ABS2GU31_9BURK</name>
<dbReference type="InterPro" id="IPR004445">
    <property type="entry name" value="GltS"/>
</dbReference>
<keyword evidence="1" id="KW-0472">Membrane</keyword>
<evidence type="ECO:0000313" key="2">
    <source>
        <dbReference type="EMBL" id="MBM6928464.1"/>
    </source>
</evidence>
<feature type="transmembrane region" description="Helical" evidence="1">
    <location>
        <begin position="261"/>
        <end position="280"/>
    </location>
</feature>
<feature type="transmembrane region" description="Helical" evidence="1">
    <location>
        <begin position="355"/>
        <end position="377"/>
    </location>
</feature>
<dbReference type="RefSeq" id="WP_205050062.1">
    <property type="nucleotide sequence ID" value="NZ_JACJKX010000006.1"/>
</dbReference>
<feature type="transmembrane region" description="Helical" evidence="1">
    <location>
        <begin position="49"/>
        <end position="72"/>
    </location>
</feature>
<comment type="caution">
    <text evidence="2">The sequence shown here is derived from an EMBL/GenBank/DDBJ whole genome shotgun (WGS) entry which is preliminary data.</text>
</comment>
<proteinExistence type="predicted"/>
<feature type="transmembrane region" description="Helical" evidence="1">
    <location>
        <begin position="322"/>
        <end position="348"/>
    </location>
</feature>
<evidence type="ECO:0000313" key="3">
    <source>
        <dbReference type="Proteomes" id="UP000777002"/>
    </source>
</evidence>
<feature type="transmembrane region" description="Helical" evidence="1">
    <location>
        <begin position="164"/>
        <end position="186"/>
    </location>
</feature>
<dbReference type="Pfam" id="PF03616">
    <property type="entry name" value="Glt_symporter"/>
    <property type="match status" value="1"/>
</dbReference>
<feature type="transmembrane region" description="Helical" evidence="1">
    <location>
        <begin position="292"/>
        <end position="310"/>
    </location>
</feature>
<dbReference type="Proteomes" id="UP000777002">
    <property type="component" value="Unassembled WGS sequence"/>
</dbReference>
<feature type="transmembrane region" description="Helical" evidence="1">
    <location>
        <begin position="389"/>
        <end position="412"/>
    </location>
</feature>
<dbReference type="PANTHER" id="PTHR36178:SF1">
    <property type="entry name" value="SODIUM_GLUTAMATE SYMPORTER"/>
    <property type="match status" value="1"/>
</dbReference>
<evidence type="ECO:0000256" key="1">
    <source>
        <dbReference type="SAM" id="Phobius"/>
    </source>
</evidence>
<feature type="transmembrane region" description="Helical" evidence="1">
    <location>
        <begin position="9"/>
        <end position="29"/>
    </location>
</feature>
<feature type="transmembrane region" description="Helical" evidence="1">
    <location>
        <begin position="79"/>
        <end position="97"/>
    </location>
</feature>
<feature type="transmembrane region" description="Helical" evidence="1">
    <location>
        <begin position="135"/>
        <end position="158"/>
    </location>
</feature>
<dbReference type="EMBL" id="JACJKX010000006">
    <property type="protein sequence ID" value="MBM6928464.1"/>
    <property type="molecule type" value="Genomic_DNA"/>
</dbReference>
<sequence>MDLALENGIWVLNINMIQSLALAVVTYYLGVWVKSKVAILERLSMPSPVVGGMILAIILSLLQGLGILLVHFDSTLQTLLMLAFFTTIGMMASIKVVKQGGRLLVGFLIAVSVLAVLQNVLGMSLASFMGLDKHYGILTGAVSMMGGLGTSAAFGPYFEQTYGITGATAVAITSATFGMAAALILGGPFGEWLIRRYKIHTPQPVAEPEPPLHIPSDLEADIVDEKAGQKPSFTDELMKAGGVVAICMALGGIVSDYLGEIITLPAYIGSMIVAAIVRNIIDCTKSVRIDGVGLNAVADISLVLFVTMAVNSLKLAELVNLAIPMLVILLAQAVLVLVFSWFFIFLLFGKNYDTVMLSVGGIGFSMGSTANGLAVMQALAEKYGSNARAWLIVSLVGAFLIDLINAVIITYMGTL</sequence>
<organism evidence="2 3">
    <name type="scientific">Parasutterella secunda</name>
    <dbReference type="NCBI Taxonomy" id="626947"/>
    <lineage>
        <taxon>Bacteria</taxon>
        <taxon>Pseudomonadati</taxon>
        <taxon>Pseudomonadota</taxon>
        <taxon>Betaproteobacteria</taxon>
        <taxon>Burkholderiales</taxon>
        <taxon>Sutterellaceae</taxon>
        <taxon>Parasutterella</taxon>
    </lineage>
</organism>
<gene>
    <name evidence="2" type="ORF">H5985_04175</name>
</gene>